<organism evidence="5 6">
    <name type="scientific">Salibacterium halotolerans</name>
    <dbReference type="NCBI Taxonomy" id="1884432"/>
    <lineage>
        <taxon>Bacteria</taxon>
        <taxon>Bacillati</taxon>
        <taxon>Bacillota</taxon>
        <taxon>Bacilli</taxon>
        <taxon>Bacillales</taxon>
        <taxon>Bacillaceae</taxon>
    </lineage>
</organism>
<sequence>MKCWIKGDIQGLQSGIEEWEKTFDFSLSKEGIPVTVKQEDTSSLHVSLKEGEGEIRYSRNIHFFRALGLFLEHAERRSTFQIEEHPQFESNGIMLDCSRNAVMKPEQVRKLIRLMSIMGLNRLMLYMEDTYEVKDRPYFGYMRGRYSREELKQLDEYACRFGVEVVPAIQTLAHLATFLRWDAAANLRDTQDILLAGSGETYTFIEQLIESVSSAFRTSRIHLGMDEAHFLGRGNYYKRNGPRPSFQIMNEHLHEVLKITREKGLQPMIWSDMYFRMASVKGHYYDENVSVPQDVIENMPKDVQFVYWDYYHETEEVYRSFLQKHKAFGRPPLFAGGLWTWNGIAVNYKKAFQTTDAAMAACKKEGVAEVFATLWGDDGQETEPFTSLAGIQLLAEHGYVRELEQKKVQDRFRFCTGADMEAFMTLGELDQPPGTAKEIQLEPDNPSKFLLWQDPLMGLFDKEVEERGLPRFYEDLEADLENMKKKAGPWAFLFDVPSRICSVLSLKAELGVKIKHDYEKNEKDQLRKMEQDILPELKQRIETLRKRHYEQWMKIHKPFGWEVLDIRYGGLMARIDTTQRRLAEYLNGNEASLEELEVSRLPHSSGKQSGYVRNNIYKQIVTPNVF</sequence>
<evidence type="ECO:0000256" key="1">
    <source>
        <dbReference type="ARBA" id="ARBA00006285"/>
    </source>
</evidence>
<gene>
    <name evidence="5" type="ORF">SAMN05518683_10894</name>
</gene>
<name>A0A1I5S8Q0_9BACI</name>
<dbReference type="SUPFAM" id="SSF51445">
    <property type="entry name" value="(Trans)glycosidases"/>
    <property type="match status" value="1"/>
</dbReference>
<reference evidence="6" key="1">
    <citation type="submission" date="2016-10" db="EMBL/GenBank/DDBJ databases">
        <authorList>
            <person name="Varghese N."/>
            <person name="Submissions S."/>
        </authorList>
    </citation>
    <scope>NUCLEOTIDE SEQUENCE [LARGE SCALE GENOMIC DNA]</scope>
    <source>
        <strain evidence="6">S7</strain>
    </source>
</reference>
<evidence type="ECO:0000256" key="2">
    <source>
        <dbReference type="ARBA" id="ARBA00022801"/>
    </source>
</evidence>
<dbReference type="CDD" id="cd06565">
    <property type="entry name" value="GH20_GcnA-like"/>
    <property type="match status" value="1"/>
</dbReference>
<comment type="similarity">
    <text evidence="1">Belongs to the glycosyl hydrolase 20 family.</text>
</comment>
<evidence type="ECO:0000259" key="3">
    <source>
        <dbReference type="Pfam" id="PF00728"/>
    </source>
</evidence>
<proteinExistence type="inferred from homology"/>
<dbReference type="InterPro" id="IPR041063">
    <property type="entry name" value="Glyco_H_20C_C"/>
</dbReference>
<keyword evidence="6" id="KW-1185">Reference proteome</keyword>
<dbReference type="Gene3D" id="3.20.20.80">
    <property type="entry name" value="Glycosidases"/>
    <property type="match status" value="1"/>
</dbReference>
<dbReference type="OrthoDB" id="383771at2"/>
<keyword evidence="2 5" id="KW-0378">Hydrolase</keyword>
<feature type="domain" description="Glycoside hydrolase family 20 catalytic" evidence="3">
    <location>
        <begin position="91"/>
        <end position="278"/>
    </location>
</feature>
<dbReference type="EMBL" id="FOXD01000008">
    <property type="protein sequence ID" value="SFP67178.1"/>
    <property type="molecule type" value="Genomic_DNA"/>
</dbReference>
<dbReference type="PANTHER" id="PTHR21040:SF8">
    <property type="entry name" value="BCDNA.GH04120"/>
    <property type="match status" value="1"/>
</dbReference>
<dbReference type="STRING" id="1884432.SAMN05518683_10894"/>
<dbReference type="InterPro" id="IPR038901">
    <property type="entry name" value="HEXDC-like"/>
</dbReference>
<dbReference type="Gene3D" id="1.20.120.670">
    <property type="entry name" value="N-acetyl-b-d-glucoasminidase"/>
    <property type="match status" value="1"/>
</dbReference>
<dbReference type="PANTHER" id="PTHR21040">
    <property type="entry name" value="BCDNA.GH04120"/>
    <property type="match status" value="1"/>
</dbReference>
<dbReference type="RefSeq" id="WP_093336823.1">
    <property type="nucleotide sequence ID" value="NZ_FOXD01000008.1"/>
</dbReference>
<dbReference type="InterPro" id="IPR017853">
    <property type="entry name" value="GH"/>
</dbReference>
<protein>
    <submittedName>
        <fullName evidence="5">Glycosyl hydrolase family 20, catalytic domain</fullName>
    </submittedName>
</protein>
<evidence type="ECO:0000259" key="4">
    <source>
        <dbReference type="Pfam" id="PF18088"/>
    </source>
</evidence>
<accession>A0A1I5S8Q0</accession>
<dbReference type="InterPro" id="IPR015883">
    <property type="entry name" value="Glyco_hydro_20_cat"/>
</dbReference>
<dbReference type="Proteomes" id="UP000198892">
    <property type="component" value="Unassembled WGS sequence"/>
</dbReference>
<evidence type="ECO:0000313" key="6">
    <source>
        <dbReference type="Proteomes" id="UP000198892"/>
    </source>
</evidence>
<dbReference type="GO" id="GO:0005975">
    <property type="term" value="P:carbohydrate metabolic process"/>
    <property type="evidence" value="ECO:0007669"/>
    <property type="project" value="InterPro"/>
</dbReference>
<feature type="domain" description="Glycoside Hydrolase 20C C-terminal" evidence="4">
    <location>
        <begin position="421"/>
        <end position="608"/>
    </location>
</feature>
<evidence type="ECO:0000313" key="5">
    <source>
        <dbReference type="EMBL" id="SFP67178.1"/>
    </source>
</evidence>
<dbReference type="GO" id="GO:0004563">
    <property type="term" value="F:beta-N-acetylhexosaminidase activity"/>
    <property type="evidence" value="ECO:0007669"/>
    <property type="project" value="UniProtKB-ARBA"/>
</dbReference>
<dbReference type="Pfam" id="PF18088">
    <property type="entry name" value="Glyco_H_20C_C"/>
    <property type="match status" value="1"/>
</dbReference>
<dbReference type="AlphaFoldDB" id="A0A1I5S8Q0"/>
<dbReference type="Pfam" id="PF00728">
    <property type="entry name" value="Glyco_hydro_20"/>
    <property type="match status" value="1"/>
</dbReference>